<accession>A0A1I7VB61</accession>
<protein>
    <submittedName>
        <fullName evidence="2">M48 family peptidase</fullName>
    </submittedName>
</protein>
<reference evidence="1" key="1">
    <citation type="submission" date="2012-04" db="EMBL/GenBank/DDBJ databases">
        <title>The Genome Sequence of Loa loa.</title>
        <authorList>
            <consortium name="The Broad Institute Genome Sequencing Platform"/>
            <consortium name="Broad Institute Genome Sequencing Center for Infectious Disease"/>
            <person name="Nutman T.B."/>
            <person name="Fink D.L."/>
            <person name="Russ C."/>
            <person name="Young S."/>
            <person name="Zeng Q."/>
            <person name="Gargeya S."/>
            <person name="Alvarado L."/>
            <person name="Berlin A."/>
            <person name="Chapman S.B."/>
            <person name="Chen Z."/>
            <person name="Freedman E."/>
            <person name="Gellesch M."/>
            <person name="Goldberg J."/>
            <person name="Griggs A."/>
            <person name="Gujja S."/>
            <person name="Heilman E.R."/>
            <person name="Heiman D."/>
            <person name="Howarth C."/>
            <person name="Mehta T."/>
            <person name="Neiman D."/>
            <person name="Pearson M."/>
            <person name="Roberts A."/>
            <person name="Saif S."/>
            <person name="Shea T."/>
            <person name="Shenoy N."/>
            <person name="Sisk P."/>
            <person name="Stolte C."/>
            <person name="Sykes S."/>
            <person name="White J."/>
            <person name="Yandava C."/>
            <person name="Haas B."/>
            <person name="Henn M.R."/>
            <person name="Nusbaum C."/>
            <person name="Birren B."/>
        </authorList>
    </citation>
    <scope>NUCLEOTIDE SEQUENCE [LARGE SCALE GENOMIC DNA]</scope>
</reference>
<evidence type="ECO:0000313" key="1">
    <source>
        <dbReference type="Proteomes" id="UP000095285"/>
    </source>
</evidence>
<dbReference type="AlphaFoldDB" id="A0A1I7VB61"/>
<dbReference type="Proteomes" id="UP000095285">
    <property type="component" value="Unassembled WGS sequence"/>
</dbReference>
<dbReference type="STRING" id="7209.A0A1I7VB61"/>
<dbReference type="WBParaSite" id="EN70_11867">
    <property type="protein sequence ID" value="EN70_11867"/>
    <property type="gene ID" value="EN70_11867"/>
</dbReference>
<proteinExistence type="predicted"/>
<evidence type="ECO:0000313" key="2">
    <source>
        <dbReference type="WBParaSite" id="EN70_11867"/>
    </source>
</evidence>
<name>A0A1I7VB61_LOALO</name>
<reference evidence="2" key="2">
    <citation type="submission" date="2016-11" db="UniProtKB">
        <authorList>
            <consortium name="WormBaseParasite"/>
        </authorList>
    </citation>
    <scope>IDENTIFICATION</scope>
</reference>
<sequence>MSLYFYKEAAKSNFDISRFNELQNVASSLKHDLKRLRDPLYQHLPATRLASLLRGSKKVRPRSFEKKQI</sequence>
<keyword evidence="1" id="KW-1185">Reference proteome</keyword>
<organism evidence="1 2">
    <name type="scientific">Loa loa</name>
    <name type="common">Eye worm</name>
    <name type="synonym">Filaria loa</name>
    <dbReference type="NCBI Taxonomy" id="7209"/>
    <lineage>
        <taxon>Eukaryota</taxon>
        <taxon>Metazoa</taxon>
        <taxon>Ecdysozoa</taxon>
        <taxon>Nematoda</taxon>
        <taxon>Chromadorea</taxon>
        <taxon>Rhabditida</taxon>
        <taxon>Spirurina</taxon>
        <taxon>Spiruromorpha</taxon>
        <taxon>Filarioidea</taxon>
        <taxon>Onchocercidae</taxon>
        <taxon>Loa</taxon>
    </lineage>
</organism>